<keyword evidence="3" id="KW-1185">Reference proteome</keyword>
<dbReference type="AlphaFoldDB" id="A0A7W7WWR3"/>
<name>A0A7W7WWR3_9PSEU</name>
<evidence type="ECO:0000256" key="1">
    <source>
        <dbReference type="SAM" id="Phobius"/>
    </source>
</evidence>
<organism evidence="2 3">
    <name type="scientific">Saccharothrix violaceirubra</name>
    <dbReference type="NCBI Taxonomy" id="413306"/>
    <lineage>
        <taxon>Bacteria</taxon>
        <taxon>Bacillati</taxon>
        <taxon>Actinomycetota</taxon>
        <taxon>Actinomycetes</taxon>
        <taxon>Pseudonocardiales</taxon>
        <taxon>Pseudonocardiaceae</taxon>
        <taxon>Saccharothrix</taxon>
    </lineage>
</organism>
<feature type="transmembrane region" description="Helical" evidence="1">
    <location>
        <begin position="184"/>
        <end position="205"/>
    </location>
</feature>
<sequence>MTGSTTRRDLLRLRAVLLVVTGLVVAASWFVVRDVHDRIGQVLARGAPAVLEATAAHAALAEADAFAIDAFDSGEAKLAGPGDRYQNRIAVASQSLTRVAEHNVAAAEGSRQIQLVEGLLVAYTGWIAQADAHYRQRSTLADVDLWYASRLVHAPGIGVLAELDQLARVQREALDRQLGESLAAPVWIGLLAVAALVLGVRLVLAQRYLRRRFRRRWNVPLLLGCGALLGLCAVVVFGVLAQYRAEVAAGELRGVTDAWAQRAAVAGDRGQRELRGLVTRTCERVCGETVDRFVAGLPAVPRVEAVAEHELTTRVKAVNERIAAADRMAGVEPLVPVAGVLVLVAVWSGFRPRLAEYRYEPR</sequence>
<dbReference type="EMBL" id="JACHJS010000001">
    <property type="protein sequence ID" value="MBB4966664.1"/>
    <property type="molecule type" value="Genomic_DNA"/>
</dbReference>
<feature type="transmembrane region" description="Helical" evidence="1">
    <location>
        <begin position="12"/>
        <end position="32"/>
    </location>
</feature>
<protein>
    <submittedName>
        <fullName evidence="2">Uncharacterized protein</fullName>
    </submittedName>
</protein>
<keyword evidence="1" id="KW-1133">Transmembrane helix</keyword>
<feature type="transmembrane region" description="Helical" evidence="1">
    <location>
        <begin position="333"/>
        <end position="350"/>
    </location>
</feature>
<feature type="transmembrane region" description="Helical" evidence="1">
    <location>
        <begin position="217"/>
        <end position="243"/>
    </location>
</feature>
<evidence type="ECO:0000313" key="2">
    <source>
        <dbReference type="EMBL" id="MBB4966664.1"/>
    </source>
</evidence>
<dbReference type="RefSeq" id="WP_184670814.1">
    <property type="nucleotide sequence ID" value="NZ_BAABAI010000022.1"/>
</dbReference>
<reference evidence="2 3" key="1">
    <citation type="submission" date="2020-08" db="EMBL/GenBank/DDBJ databases">
        <title>Sequencing the genomes of 1000 actinobacteria strains.</title>
        <authorList>
            <person name="Klenk H.-P."/>
        </authorList>
    </citation>
    <scope>NUCLEOTIDE SEQUENCE [LARGE SCALE GENOMIC DNA]</scope>
    <source>
        <strain evidence="2 3">DSM 45084</strain>
    </source>
</reference>
<dbReference type="Proteomes" id="UP000542674">
    <property type="component" value="Unassembled WGS sequence"/>
</dbReference>
<keyword evidence="1" id="KW-0472">Membrane</keyword>
<accession>A0A7W7WWR3</accession>
<gene>
    <name evidence="2" type="ORF">F4559_004023</name>
</gene>
<keyword evidence="1" id="KW-0812">Transmembrane</keyword>
<comment type="caution">
    <text evidence="2">The sequence shown here is derived from an EMBL/GenBank/DDBJ whole genome shotgun (WGS) entry which is preliminary data.</text>
</comment>
<proteinExistence type="predicted"/>
<evidence type="ECO:0000313" key="3">
    <source>
        <dbReference type="Proteomes" id="UP000542674"/>
    </source>
</evidence>